<dbReference type="EMBL" id="CP136894">
    <property type="protein sequence ID" value="WOL08893.1"/>
    <property type="molecule type" value="Genomic_DNA"/>
</dbReference>
<accession>A0AAQ3QGZ7</accession>
<comment type="similarity">
    <text evidence="1">Belongs to the jacalin lectin family.</text>
</comment>
<evidence type="ECO:0000313" key="5">
    <source>
        <dbReference type="Proteomes" id="UP001327560"/>
    </source>
</evidence>
<organism evidence="4 5">
    <name type="scientific">Canna indica</name>
    <name type="common">Indian-shot</name>
    <dbReference type="NCBI Taxonomy" id="4628"/>
    <lineage>
        <taxon>Eukaryota</taxon>
        <taxon>Viridiplantae</taxon>
        <taxon>Streptophyta</taxon>
        <taxon>Embryophyta</taxon>
        <taxon>Tracheophyta</taxon>
        <taxon>Spermatophyta</taxon>
        <taxon>Magnoliopsida</taxon>
        <taxon>Liliopsida</taxon>
        <taxon>Zingiberales</taxon>
        <taxon>Cannaceae</taxon>
        <taxon>Canna</taxon>
    </lineage>
</organism>
<dbReference type="InterPro" id="IPR036404">
    <property type="entry name" value="Jacalin-like_lectin_dom_sf"/>
</dbReference>
<sequence>MSFNDGWEKKRPIVVGPWGGQGGSPWDDGVYTGVRQVVVAHGVAIHSVQFEYDRKGCSVWSEKHGGDGGFRTEQGMYFSFPLSGARIVGFHGSAGWYLDSIGFYLKQTGIPNPSKALVSSQSLEVSRNEIYGYNVVEGTASNGYDVLLAIRGRGDDFAILSNNYTREEAWPAQDYRSLDPKNNYTRDAAWFVQEYKGLDSKNKMTSFPSYTSEKGYSSTGNPIMYGPWGGSGGTIFDDGVYTGVRQINLTRNAGITSIKVLYDRNGQAVWGNRNGGSGGIKTDKIVFDFPFEILTHITGYFGTTMIMGPTAVKSLIFHTTKREYGPYGDEQGTFFSTSLAEGMIVGFHGRSGWFVDSIGVHVLEGKMPSGCSPANDSKKGNKAATPLLDYPRWSGKQVDTTRETEEEEVINGLIKEPAPTGPGPWGGDGGKPWDDGVYSGIKQVYITRGDAINSIQIEYDRSGQSVWSTRHGSSGGTSHRVKFDYPNEVLNCISGYYCSSSHDHQMKVIKSLTFHSTRGKYGPFGEEVGTFFTSTTTQGKVVGFHGRSGLYLDAIGVHMQHWLGEKKPTTKSVFSKYFF</sequence>
<dbReference type="PROSITE" id="PS51752">
    <property type="entry name" value="JACALIN_LECTIN"/>
    <property type="match status" value="3"/>
</dbReference>
<dbReference type="SMART" id="SM00915">
    <property type="entry name" value="Jacalin"/>
    <property type="match status" value="3"/>
</dbReference>
<dbReference type="PANTHER" id="PTHR47293">
    <property type="entry name" value="JACALIN-RELATED LECTIN 3"/>
    <property type="match status" value="1"/>
</dbReference>
<dbReference type="Proteomes" id="UP001327560">
    <property type="component" value="Chromosome 5"/>
</dbReference>
<proteinExistence type="inferred from homology"/>
<dbReference type="GO" id="GO:0030246">
    <property type="term" value="F:carbohydrate binding"/>
    <property type="evidence" value="ECO:0007669"/>
    <property type="project" value="UniProtKB-KW"/>
</dbReference>
<name>A0AAQ3QGZ7_9LILI</name>
<dbReference type="CDD" id="cd09612">
    <property type="entry name" value="Jacalin"/>
    <property type="match status" value="2"/>
</dbReference>
<evidence type="ECO:0000313" key="4">
    <source>
        <dbReference type="EMBL" id="WOL08893.1"/>
    </source>
</evidence>
<dbReference type="Gene3D" id="2.100.10.30">
    <property type="entry name" value="Jacalin-like lectin domain"/>
    <property type="match status" value="4"/>
</dbReference>
<dbReference type="Pfam" id="PF01419">
    <property type="entry name" value="Jacalin"/>
    <property type="match status" value="3"/>
</dbReference>
<gene>
    <name evidence="4" type="ORF">Cni_G17646</name>
</gene>
<keyword evidence="2" id="KW-0430">Lectin</keyword>
<evidence type="ECO:0000256" key="2">
    <source>
        <dbReference type="ARBA" id="ARBA00022734"/>
    </source>
</evidence>
<keyword evidence="5" id="KW-1185">Reference proteome</keyword>
<dbReference type="FunFam" id="2.100.10.30:FF:000001">
    <property type="entry name" value="Jacalin-related lectin 33"/>
    <property type="match status" value="2"/>
</dbReference>
<dbReference type="InterPro" id="IPR033734">
    <property type="entry name" value="Jacalin-like_lectin_dom_plant"/>
</dbReference>
<dbReference type="InterPro" id="IPR001229">
    <property type="entry name" value="Jacalin-like_lectin_dom"/>
</dbReference>
<feature type="domain" description="Jacalin-type lectin" evidence="3">
    <location>
        <begin position="222"/>
        <end position="364"/>
    </location>
</feature>
<evidence type="ECO:0000259" key="3">
    <source>
        <dbReference type="PROSITE" id="PS51752"/>
    </source>
</evidence>
<reference evidence="4 5" key="1">
    <citation type="submission" date="2023-10" db="EMBL/GenBank/DDBJ databases">
        <title>Chromosome-scale genome assembly provides insights into flower coloration mechanisms of Canna indica.</title>
        <authorList>
            <person name="Li C."/>
        </authorList>
    </citation>
    <scope>NUCLEOTIDE SEQUENCE [LARGE SCALE GENOMIC DNA]</scope>
    <source>
        <tissue evidence="4">Flower</tissue>
    </source>
</reference>
<dbReference type="AlphaFoldDB" id="A0AAQ3QGZ7"/>
<feature type="domain" description="Jacalin-type lectin" evidence="3">
    <location>
        <begin position="419"/>
        <end position="561"/>
    </location>
</feature>
<evidence type="ECO:0000256" key="1">
    <source>
        <dbReference type="ARBA" id="ARBA00006568"/>
    </source>
</evidence>
<dbReference type="PANTHER" id="PTHR47293:SF74">
    <property type="entry name" value="JACALIN-TYPE LECTIN DOMAIN-CONTAINING PROTEIN"/>
    <property type="match status" value="1"/>
</dbReference>
<feature type="domain" description="Jacalin-type lectin" evidence="3">
    <location>
        <begin position="12"/>
        <end position="150"/>
    </location>
</feature>
<dbReference type="SUPFAM" id="SSF51101">
    <property type="entry name" value="Mannose-binding lectins"/>
    <property type="match status" value="3"/>
</dbReference>
<protein>
    <submittedName>
        <fullName evidence="4">Jacalin-related lectin 3</fullName>
    </submittedName>
</protein>